<comment type="caution">
    <text evidence="1">The sequence shown here is derived from an EMBL/GenBank/DDBJ whole genome shotgun (WGS) entry which is preliminary data.</text>
</comment>
<reference evidence="1" key="1">
    <citation type="submission" date="2019-08" db="EMBL/GenBank/DDBJ databases">
        <authorList>
            <person name="Kucharzyk K."/>
            <person name="Murdoch R.W."/>
            <person name="Higgins S."/>
            <person name="Loffler F."/>
        </authorList>
    </citation>
    <scope>NUCLEOTIDE SEQUENCE</scope>
</reference>
<dbReference type="EMBL" id="VSSQ01104764">
    <property type="protein sequence ID" value="MPN45128.1"/>
    <property type="molecule type" value="Genomic_DNA"/>
</dbReference>
<protein>
    <submittedName>
        <fullName evidence="1">Uncharacterized protein</fullName>
    </submittedName>
</protein>
<proteinExistence type="predicted"/>
<name>A0A645I1K5_9ZZZZ</name>
<sequence>MVGDGDHIPVVLHHQHRVALVPELPEQGVHTVNIPGVQADTGLVENIGHACQSAAHIPHQLEPLCLAAGQ</sequence>
<evidence type="ECO:0000313" key="1">
    <source>
        <dbReference type="EMBL" id="MPN45128.1"/>
    </source>
</evidence>
<accession>A0A645I1K5</accession>
<organism evidence="1">
    <name type="scientific">bioreactor metagenome</name>
    <dbReference type="NCBI Taxonomy" id="1076179"/>
    <lineage>
        <taxon>unclassified sequences</taxon>
        <taxon>metagenomes</taxon>
        <taxon>ecological metagenomes</taxon>
    </lineage>
</organism>
<dbReference type="AntiFam" id="ANF00159">
    <property type="entry name" value="Shadow ORF (opposite uvrA)"/>
</dbReference>
<dbReference type="AlphaFoldDB" id="A0A645I1K5"/>
<gene>
    <name evidence="1" type="ORF">SDC9_192695</name>
</gene>